<reference evidence="2 3" key="1">
    <citation type="submission" date="2007-08" db="EMBL/GenBank/DDBJ databases">
        <title>Complete sequence of Roseiflexus castenholzii DSM 13941.</title>
        <authorList>
            <consortium name="US DOE Joint Genome Institute"/>
            <person name="Copeland A."/>
            <person name="Lucas S."/>
            <person name="Lapidus A."/>
            <person name="Barry K."/>
            <person name="Glavina del Rio T."/>
            <person name="Dalin E."/>
            <person name="Tice H."/>
            <person name="Pitluck S."/>
            <person name="Thompson L.S."/>
            <person name="Brettin T."/>
            <person name="Bruce D."/>
            <person name="Detter J.C."/>
            <person name="Han C."/>
            <person name="Tapia R."/>
            <person name="Schmutz J."/>
            <person name="Larimer F."/>
            <person name="Land M."/>
            <person name="Hauser L."/>
            <person name="Kyrpides N."/>
            <person name="Mikhailova N."/>
            <person name="Bryant D.A."/>
            <person name="Hanada S."/>
            <person name="Tsukatani Y."/>
            <person name="Richardson P."/>
        </authorList>
    </citation>
    <scope>NUCLEOTIDE SEQUENCE [LARGE SCALE GENOMIC DNA]</scope>
    <source>
        <strain evidence="3">DSM 13941 / HLO8</strain>
    </source>
</reference>
<evidence type="ECO:0000313" key="3">
    <source>
        <dbReference type="Proteomes" id="UP000000263"/>
    </source>
</evidence>
<dbReference type="Proteomes" id="UP000000263">
    <property type="component" value="Chromosome"/>
</dbReference>
<gene>
    <name evidence="2" type="ordered locus">Rcas_1398</name>
</gene>
<keyword evidence="3" id="KW-1185">Reference proteome</keyword>
<dbReference type="STRING" id="383372.Rcas_1398"/>
<sequence>MESIIALISMAASHLPADLLHLFADPPKFDGLFKALFDWLKNIITVAGGFFLLIDMAKHIFSSPRDLRSAGIDLAVFVILLVVANQSSSIVAWAMGLTG</sequence>
<keyword evidence="1" id="KW-1133">Transmembrane helix</keyword>
<feature type="transmembrane region" description="Helical" evidence="1">
    <location>
        <begin position="74"/>
        <end position="95"/>
    </location>
</feature>
<evidence type="ECO:0000256" key="1">
    <source>
        <dbReference type="SAM" id="Phobius"/>
    </source>
</evidence>
<accession>A7NJ27</accession>
<protein>
    <submittedName>
        <fullName evidence="2">Uncharacterized protein</fullName>
    </submittedName>
</protein>
<dbReference type="HOGENOM" id="CLU_2318348_0_0_0"/>
<feature type="transmembrane region" description="Helical" evidence="1">
    <location>
        <begin position="35"/>
        <end position="54"/>
    </location>
</feature>
<dbReference type="OrthoDB" id="9837648at2"/>
<keyword evidence="1" id="KW-0472">Membrane</keyword>
<organism evidence="2 3">
    <name type="scientific">Roseiflexus castenholzii (strain DSM 13941 / HLO8)</name>
    <dbReference type="NCBI Taxonomy" id="383372"/>
    <lineage>
        <taxon>Bacteria</taxon>
        <taxon>Bacillati</taxon>
        <taxon>Chloroflexota</taxon>
        <taxon>Chloroflexia</taxon>
        <taxon>Chloroflexales</taxon>
        <taxon>Roseiflexineae</taxon>
        <taxon>Roseiflexaceae</taxon>
        <taxon>Roseiflexus</taxon>
    </lineage>
</organism>
<name>A7NJ27_ROSCS</name>
<evidence type="ECO:0000313" key="2">
    <source>
        <dbReference type="EMBL" id="ABU57493.1"/>
    </source>
</evidence>
<dbReference type="EMBL" id="CP000804">
    <property type="protein sequence ID" value="ABU57493.1"/>
    <property type="molecule type" value="Genomic_DNA"/>
</dbReference>
<dbReference type="AlphaFoldDB" id="A7NJ27"/>
<proteinExistence type="predicted"/>
<dbReference type="KEGG" id="rca:Rcas_1398"/>
<dbReference type="RefSeq" id="WP_012119922.1">
    <property type="nucleotide sequence ID" value="NC_009767.1"/>
</dbReference>
<keyword evidence="1" id="KW-0812">Transmembrane</keyword>